<dbReference type="Proteomes" id="UP000531251">
    <property type="component" value="Unassembled WGS sequence"/>
</dbReference>
<protein>
    <submittedName>
        <fullName evidence="1">Uncharacterized protein</fullName>
    </submittedName>
</protein>
<organism evidence="1 2">
    <name type="scientific">Sphingomonas trueperi</name>
    <dbReference type="NCBI Taxonomy" id="53317"/>
    <lineage>
        <taxon>Bacteria</taxon>
        <taxon>Pseudomonadati</taxon>
        <taxon>Pseudomonadota</taxon>
        <taxon>Alphaproteobacteria</taxon>
        <taxon>Sphingomonadales</taxon>
        <taxon>Sphingomonadaceae</taxon>
        <taxon>Sphingomonas</taxon>
    </lineage>
</organism>
<evidence type="ECO:0000313" key="1">
    <source>
        <dbReference type="EMBL" id="NJB98286.1"/>
    </source>
</evidence>
<evidence type="ECO:0000313" key="2">
    <source>
        <dbReference type="Proteomes" id="UP000531251"/>
    </source>
</evidence>
<reference evidence="1 2" key="1">
    <citation type="submission" date="2020-03" db="EMBL/GenBank/DDBJ databases">
        <title>Genomic Encyclopedia of Type Strains, Phase IV (KMG-IV): sequencing the most valuable type-strain genomes for metagenomic binning, comparative biology and taxonomic classification.</title>
        <authorList>
            <person name="Goeker M."/>
        </authorList>
    </citation>
    <scope>NUCLEOTIDE SEQUENCE [LARGE SCALE GENOMIC DNA]</scope>
    <source>
        <strain evidence="1 2">DSM 7225</strain>
    </source>
</reference>
<name>A0A7X5Y2L0_9SPHN</name>
<dbReference type="AlphaFoldDB" id="A0A7X5Y2L0"/>
<gene>
    <name evidence="1" type="ORF">GGR89_002617</name>
</gene>
<keyword evidence="2" id="KW-1185">Reference proteome</keyword>
<dbReference type="EMBL" id="JAATJB010000007">
    <property type="protein sequence ID" value="NJB98286.1"/>
    <property type="molecule type" value="Genomic_DNA"/>
</dbReference>
<accession>A0A7X5Y2L0</accession>
<sequence length="76" mass="8404">MQRASPPRLSKCCTTLRLPLLKRDQLSDQQKPRYDDMQRGISSNFDAFVAVDAGGSLMGPWNPWLPSPGSAARSAR</sequence>
<comment type="caution">
    <text evidence="1">The sequence shown here is derived from an EMBL/GenBank/DDBJ whole genome shotgun (WGS) entry which is preliminary data.</text>
</comment>
<dbReference type="RefSeq" id="WP_125977206.1">
    <property type="nucleotide sequence ID" value="NZ_BAAADY010000003.1"/>
</dbReference>
<proteinExistence type="predicted"/>